<dbReference type="EnsemblPlants" id="OB03G29270.1">
    <property type="protein sequence ID" value="OB03G29270.1"/>
    <property type="gene ID" value="OB03G29270"/>
</dbReference>
<evidence type="ECO:0000313" key="3">
    <source>
        <dbReference type="Proteomes" id="UP000006038"/>
    </source>
</evidence>
<accession>J3LPF1</accession>
<dbReference type="AlphaFoldDB" id="J3LPF1"/>
<dbReference type="Proteomes" id="UP000006038">
    <property type="component" value="Chromosome 3"/>
</dbReference>
<evidence type="ECO:0000256" key="1">
    <source>
        <dbReference type="SAM" id="MobiDB-lite"/>
    </source>
</evidence>
<name>J3LPF1_ORYBR</name>
<dbReference type="Gramene" id="OB03G29270.1">
    <property type="protein sequence ID" value="OB03G29270.1"/>
    <property type="gene ID" value="OB03G29270"/>
</dbReference>
<reference evidence="2" key="1">
    <citation type="journal article" date="2013" name="Nat. Commun.">
        <title>Whole-genome sequencing of Oryza brachyantha reveals mechanisms underlying Oryza genome evolution.</title>
        <authorList>
            <person name="Chen J."/>
            <person name="Huang Q."/>
            <person name="Gao D."/>
            <person name="Wang J."/>
            <person name="Lang Y."/>
            <person name="Liu T."/>
            <person name="Li B."/>
            <person name="Bai Z."/>
            <person name="Luis Goicoechea J."/>
            <person name="Liang C."/>
            <person name="Chen C."/>
            <person name="Zhang W."/>
            <person name="Sun S."/>
            <person name="Liao Y."/>
            <person name="Zhang X."/>
            <person name="Yang L."/>
            <person name="Song C."/>
            <person name="Wang M."/>
            <person name="Shi J."/>
            <person name="Liu G."/>
            <person name="Liu J."/>
            <person name="Zhou H."/>
            <person name="Zhou W."/>
            <person name="Yu Q."/>
            <person name="An N."/>
            <person name="Chen Y."/>
            <person name="Cai Q."/>
            <person name="Wang B."/>
            <person name="Liu B."/>
            <person name="Min J."/>
            <person name="Huang Y."/>
            <person name="Wu H."/>
            <person name="Li Z."/>
            <person name="Zhang Y."/>
            <person name="Yin Y."/>
            <person name="Song W."/>
            <person name="Jiang J."/>
            <person name="Jackson S.A."/>
            <person name="Wing R.A."/>
            <person name="Wang J."/>
            <person name="Chen M."/>
        </authorList>
    </citation>
    <scope>NUCLEOTIDE SEQUENCE [LARGE SCALE GENOMIC DNA]</scope>
    <source>
        <strain evidence="2">cv. IRGC 101232</strain>
    </source>
</reference>
<sequence>MPRLPRPALVDGGAGEVGLVEVAAVGGVERPEQRVLLRVVPPVAQVDAAEEAHEPRRRVRGRVAAAVDDHRLLVVREHGGRLDVLHVAPALVGVPRAEDAVHLRGLEVPRRVLVVRRHQPVAADRAEPHRRPVVPHQQQHRDALVGLPLEELAERPRRPPRVAHQRDVRVDGPPGDVHYPPGVGDRVEHVLPAPARLVEPAPGELDARREALGDMRVLVQPDEASSALREEGAGNALVRRAPDAGAPARIRVGGDVGEPELDAYLVAAAERAAVLVAEGEPQVRRRRAHPPEDLDDGEVRAADERGADDVLGLDGEDDVAGVVRAVDVERLLPPRSAGRRHHPRPGDARLVDVHRRVQLAGRRAEADGVLHLLRLARRRRRVRV</sequence>
<organism evidence="2">
    <name type="scientific">Oryza brachyantha</name>
    <name type="common">malo sina</name>
    <dbReference type="NCBI Taxonomy" id="4533"/>
    <lineage>
        <taxon>Eukaryota</taxon>
        <taxon>Viridiplantae</taxon>
        <taxon>Streptophyta</taxon>
        <taxon>Embryophyta</taxon>
        <taxon>Tracheophyta</taxon>
        <taxon>Spermatophyta</taxon>
        <taxon>Magnoliopsida</taxon>
        <taxon>Liliopsida</taxon>
        <taxon>Poales</taxon>
        <taxon>Poaceae</taxon>
        <taxon>BOP clade</taxon>
        <taxon>Oryzoideae</taxon>
        <taxon>Oryzeae</taxon>
        <taxon>Oryzinae</taxon>
        <taxon>Oryza</taxon>
    </lineage>
</organism>
<proteinExistence type="predicted"/>
<feature type="region of interest" description="Disordered" evidence="1">
    <location>
        <begin position="156"/>
        <end position="178"/>
    </location>
</feature>
<protein>
    <submittedName>
        <fullName evidence="2">Uncharacterized protein</fullName>
    </submittedName>
</protein>
<feature type="region of interest" description="Disordered" evidence="1">
    <location>
        <begin position="280"/>
        <end position="301"/>
    </location>
</feature>
<dbReference type="HOGENOM" id="CLU_720792_0_0_1"/>
<evidence type="ECO:0000313" key="2">
    <source>
        <dbReference type="EnsemblPlants" id="OB03G29270.1"/>
    </source>
</evidence>
<reference evidence="2" key="2">
    <citation type="submission" date="2013-04" db="UniProtKB">
        <authorList>
            <consortium name="EnsemblPlants"/>
        </authorList>
    </citation>
    <scope>IDENTIFICATION</scope>
</reference>
<keyword evidence="3" id="KW-1185">Reference proteome</keyword>
<feature type="compositionally biased region" description="Basic and acidic residues" evidence="1">
    <location>
        <begin position="289"/>
        <end position="301"/>
    </location>
</feature>